<organism evidence="3 4">
    <name type="scientific">Toxocara canis</name>
    <name type="common">Canine roundworm</name>
    <dbReference type="NCBI Taxonomy" id="6265"/>
    <lineage>
        <taxon>Eukaryota</taxon>
        <taxon>Metazoa</taxon>
        <taxon>Ecdysozoa</taxon>
        <taxon>Nematoda</taxon>
        <taxon>Chromadorea</taxon>
        <taxon>Rhabditida</taxon>
        <taxon>Spirurina</taxon>
        <taxon>Ascaridomorpha</taxon>
        <taxon>Ascaridoidea</taxon>
        <taxon>Toxocaridae</taxon>
        <taxon>Toxocara</taxon>
    </lineage>
</organism>
<name>A0A183VB87_TOXCA</name>
<evidence type="ECO:0000313" key="3">
    <source>
        <dbReference type="Proteomes" id="UP000050794"/>
    </source>
</evidence>
<gene>
    <name evidence="2" type="ORF">TCNE_LOCUS18007</name>
</gene>
<reference evidence="4" key="1">
    <citation type="submission" date="2016-06" db="UniProtKB">
        <authorList>
            <consortium name="WormBaseParasite"/>
        </authorList>
    </citation>
    <scope>IDENTIFICATION</scope>
</reference>
<dbReference type="AlphaFoldDB" id="A0A183VB87"/>
<protein>
    <submittedName>
        <fullName evidence="4">RAB3GAP2_N domain-containing protein</fullName>
    </submittedName>
</protein>
<dbReference type="PANTHER" id="PTHR13950:SF9">
    <property type="entry name" value="RABCONNECTIN-3A"/>
    <property type="match status" value="1"/>
</dbReference>
<dbReference type="EMBL" id="UYWY01025027">
    <property type="protein sequence ID" value="VDM49328.1"/>
    <property type="molecule type" value="Genomic_DNA"/>
</dbReference>
<reference evidence="2 3" key="2">
    <citation type="submission" date="2018-11" db="EMBL/GenBank/DDBJ databases">
        <authorList>
            <consortium name="Pathogen Informatics"/>
        </authorList>
    </citation>
    <scope>NUCLEOTIDE SEQUENCE [LARGE SCALE GENOMIC DNA]</scope>
</reference>
<keyword evidence="3" id="KW-1185">Reference proteome</keyword>
<evidence type="ECO:0000313" key="4">
    <source>
        <dbReference type="WBParaSite" id="TCNE_0001801101-mRNA-1"/>
    </source>
</evidence>
<evidence type="ECO:0000256" key="1">
    <source>
        <dbReference type="SAM" id="MobiDB-lite"/>
    </source>
</evidence>
<accession>A0A183VB87</accession>
<dbReference type="Proteomes" id="UP000050794">
    <property type="component" value="Unassembled WGS sequence"/>
</dbReference>
<dbReference type="InterPro" id="IPR052208">
    <property type="entry name" value="DmX-like/RAVE_component"/>
</dbReference>
<dbReference type="GO" id="GO:0043291">
    <property type="term" value="C:RAVE complex"/>
    <property type="evidence" value="ECO:0007669"/>
    <property type="project" value="TreeGrafter"/>
</dbReference>
<sequence>MRNCLYAFIRRTVEWLDDACRQPTISFTSRFPSAFPLTDAASLNPYLSTFNPHDPLYVDIIQRHLPSSEHDDSTAPCKCKFKETCESERRTKRYTSVDKWSVEKGKSIVLIRSFRFFPSVWSTCGVCWGSAAIVSFGDGVISRCKLRDVRLESLFRLRSNLKGRNRQERAKRDGKVVAHPVLPLMLTASQFGDTGEKMHGDGRAELILWKINPVGPLCKSGGVRELARMTARSSKSFTSIAWIPAILPSCTLGSVCNSPSSCFVASENGGLQVYQAVVDAAGLLAEIYASEMRAHVHSSASSTTGDDLTPSDENNSMRARQSLKETFNVASTQSTAKPGCVLRLTQIADAQHDANNLLLLHVFNERLMLGSEDDASNTLDTDAAVIDRTRSPIFSDRYFVVVVERNGNTARIKMWSLDISSQQPQPIKNYDVDERDGTTDRNAPTPYYRAASPVAPSAAQLILHSQKVCDQQLPLPDGVHMLSIVPAAGHLPSSNLYPACRAPYVLLSSCSDEHIRFWKCVRRETPHGTVCYLWQKWGMISDIVDSDLEMDGQIFSVSSAHSGRFACAYMPEGMVISSAANARSVKVGVFECESSGGVEWLREDTLLIDNKPFLKQAVDSQNGVVRESNDLREEGWPPTEMSLPHSGKLQKGISSKPGPVRLNDLVRIDWVSTEDGSHILTVGVGSSVYMYTQVSQGIAQRNIVMMKEHETHRRAPLRKASSLASPERISTRLVRCSKEFLQYLL</sequence>
<evidence type="ECO:0000313" key="2">
    <source>
        <dbReference type="EMBL" id="VDM49328.1"/>
    </source>
</evidence>
<dbReference type="WBParaSite" id="TCNE_0001801101-mRNA-1">
    <property type="protein sequence ID" value="TCNE_0001801101-mRNA-1"/>
    <property type="gene ID" value="TCNE_0001801101"/>
</dbReference>
<proteinExistence type="predicted"/>
<dbReference type="GO" id="GO:0007035">
    <property type="term" value="P:vacuolar acidification"/>
    <property type="evidence" value="ECO:0007669"/>
    <property type="project" value="TreeGrafter"/>
</dbReference>
<feature type="region of interest" description="Disordered" evidence="1">
    <location>
        <begin position="632"/>
        <end position="654"/>
    </location>
</feature>
<dbReference type="PANTHER" id="PTHR13950">
    <property type="entry name" value="RABCONNECTIN-RELATED"/>
    <property type="match status" value="1"/>
</dbReference>